<dbReference type="EMBL" id="CAAALY010070097">
    <property type="protein sequence ID" value="VEL24850.1"/>
    <property type="molecule type" value="Genomic_DNA"/>
</dbReference>
<name>A0A448X0N8_9PLAT</name>
<keyword evidence="8" id="KW-0520">NAD</keyword>
<dbReference type="PROSITE" id="PS00668">
    <property type="entry name" value="COMPLEX1_ND1_2"/>
    <property type="match status" value="1"/>
</dbReference>
<comment type="caution">
    <text evidence="10">The sequence shown here is derived from an EMBL/GenBank/DDBJ whole genome shotgun (WGS) entry which is preliminary data.</text>
</comment>
<evidence type="ECO:0000256" key="5">
    <source>
        <dbReference type="ARBA" id="ARBA00022989"/>
    </source>
</evidence>
<feature type="transmembrane region" description="Helical" evidence="9">
    <location>
        <begin position="147"/>
        <end position="176"/>
    </location>
</feature>
<gene>
    <name evidence="10" type="ORF">PXEA_LOCUS18290</name>
</gene>
<evidence type="ECO:0000256" key="9">
    <source>
        <dbReference type="SAM" id="Phobius"/>
    </source>
</evidence>
<dbReference type="GO" id="GO:0009060">
    <property type="term" value="P:aerobic respiration"/>
    <property type="evidence" value="ECO:0007669"/>
    <property type="project" value="TreeGrafter"/>
</dbReference>
<dbReference type="OrthoDB" id="6281863at2759"/>
<evidence type="ECO:0000313" key="10">
    <source>
        <dbReference type="EMBL" id="VEL24850.1"/>
    </source>
</evidence>
<dbReference type="GO" id="GO:0003954">
    <property type="term" value="F:NADH dehydrogenase activity"/>
    <property type="evidence" value="ECO:0007669"/>
    <property type="project" value="TreeGrafter"/>
</dbReference>
<evidence type="ECO:0000256" key="1">
    <source>
        <dbReference type="ARBA" id="ARBA00004141"/>
    </source>
</evidence>
<dbReference type="Pfam" id="PF00146">
    <property type="entry name" value="NADHdh"/>
    <property type="match status" value="1"/>
</dbReference>
<evidence type="ECO:0000256" key="2">
    <source>
        <dbReference type="ARBA" id="ARBA00010535"/>
    </source>
</evidence>
<dbReference type="PANTHER" id="PTHR11432">
    <property type="entry name" value="NADH DEHYDROGENASE SUBUNIT 1"/>
    <property type="match status" value="1"/>
</dbReference>
<reference evidence="10" key="1">
    <citation type="submission" date="2018-11" db="EMBL/GenBank/DDBJ databases">
        <authorList>
            <consortium name="Pathogen Informatics"/>
        </authorList>
    </citation>
    <scope>NUCLEOTIDE SEQUENCE</scope>
</reference>
<feature type="transmembrane region" description="Helical" evidence="9">
    <location>
        <begin position="100"/>
        <end position="127"/>
    </location>
</feature>
<evidence type="ECO:0000313" key="11">
    <source>
        <dbReference type="Proteomes" id="UP000784294"/>
    </source>
</evidence>
<keyword evidence="5 9" id="KW-1133">Transmembrane helix</keyword>
<dbReference type="GO" id="GO:0005743">
    <property type="term" value="C:mitochondrial inner membrane"/>
    <property type="evidence" value="ECO:0007669"/>
    <property type="project" value="UniProtKB-SubCell"/>
</dbReference>
<protein>
    <recommendedName>
        <fullName evidence="3">NADH-ubiquinone oxidoreductase chain 1</fullName>
    </recommendedName>
    <alternativeName>
        <fullName evidence="7">NADH dehydrogenase subunit 1</fullName>
    </alternativeName>
</protein>
<proteinExistence type="inferred from homology"/>
<dbReference type="Proteomes" id="UP000784294">
    <property type="component" value="Unassembled WGS sequence"/>
</dbReference>
<organism evidence="10 11">
    <name type="scientific">Protopolystoma xenopodis</name>
    <dbReference type="NCBI Taxonomy" id="117903"/>
    <lineage>
        <taxon>Eukaryota</taxon>
        <taxon>Metazoa</taxon>
        <taxon>Spiralia</taxon>
        <taxon>Lophotrochozoa</taxon>
        <taxon>Platyhelminthes</taxon>
        <taxon>Monogenea</taxon>
        <taxon>Polyopisthocotylea</taxon>
        <taxon>Polystomatidea</taxon>
        <taxon>Polystomatidae</taxon>
        <taxon>Protopolystoma</taxon>
    </lineage>
</organism>
<sequence length="192" mass="21746">MMGVLQRLADFLKLFGKIGVIKSYYIGLGYRGLVYNLSLFMLCGYGFLLCGWGSNTKYSLFGAIRAAFSRVTFEGVLMCLVMLVGLLIGKYGVCIFRLEFGFIILGGALAYPIVLISILCGCQRSPFDFSESESDLVSGFKTDYYGLSFAIIFACEYAIMLEMLFFFIHTFFLIFVRAVFPRIRYDYFVSLM</sequence>
<dbReference type="InterPro" id="IPR018086">
    <property type="entry name" value="NADH_UbQ_OxRdtase_su1_CS"/>
</dbReference>
<keyword evidence="6 9" id="KW-0472">Membrane</keyword>
<accession>A0A448X0N8</accession>
<evidence type="ECO:0000256" key="3">
    <source>
        <dbReference type="ARBA" id="ARBA00021009"/>
    </source>
</evidence>
<evidence type="ECO:0000256" key="4">
    <source>
        <dbReference type="ARBA" id="ARBA00022692"/>
    </source>
</evidence>
<keyword evidence="11" id="KW-1185">Reference proteome</keyword>
<evidence type="ECO:0000256" key="6">
    <source>
        <dbReference type="ARBA" id="ARBA00023136"/>
    </source>
</evidence>
<keyword evidence="4 8" id="KW-0812">Transmembrane</keyword>
<dbReference type="PANTHER" id="PTHR11432:SF3">
    <property type="entry name" value="NADH-UBIQUINONE OXIDOREDUCTASE CHAIN 1"/>
    <property type="match status" value="1"/>
</dbReference>
<comment type="similarity">
    <text evidence="2 8">Belongs to the complex I subunit 1 family.</text>
</comment>
<feature type="transmembrane region" description="Helical" evidence="9">
    <location>
        <begin position="33"/>
        <end position="54"/>
    </location>
</feature>
<feature type="transmembrane region" description="Helical" evidence="9">
    <location>
        <begin position="66"/>
        <end position="88"/>
    </location>
</feature>
<evidence type="ECO:0000256" key="7">
    <source>
        <dbReference type="ARBA" id="ARBA00031024"/>
    </source>
</evidence>
<dbReference type="InterPro" id="IPR001694">
    <property type="entry name" value="NADH_UbQ_OxRdtase_su1/FPO"/>
</dbReference>
<evidence type="ECO:0000256" key="8">
    <source>
        <dbReference type="RuleBase" id="RU000471"/>
    </source>
</evidence>
<dbReference type="AlphaFoldDB" id="A0A448X0N8"/>
<comment type="subcellular location">
    <subcellularLocation>
        <location evidence="1">Membrane</location>
        <topology evidence="1">Multi-pass membrane protein</topology>
    </subcellularLocation>
    <subcellularLocation>
        <location evidence="8">Mitochondrion inner membrane</location>
        <topology evidence="8">Multi-pass membrane protein</topology>
    </subcellularLocation>
</comment>